<gene>
    <name evidence="1" type="ORF">CJF43_05420</name>
</gene>
<comment type="caution">
    <text evidence="1">The sequence shown here is derived from an EMBL/GenBank/DDBJ whole genome shotgun (WGS) entry which is preliminary data.</text>
</comment>
<evidence type="ECO:0000313" key="1">
    <source>
        <dbReference type="EMBL" id="OZY43027.1"/>
    </source>
</evidence>
<protein>
    <recommendedName>
        <fullName evidence="3">Fimbrial protein</fullName>
    </recommendedName>
</protein>
<dbReference type="EMBL" id="NQKL01000003">
    <property type="protein sequence ID" value="OZY43027.1"/>
    <property type="molecule type" value="Genomic_DNA"/>
</dbReference>
<sequence length="183" mass="19989">MGPGGDFDLGDVMKTLSGDTILNLNFTLTVLHTLKIEIPPGGNKVELLPQGGWQQWLQGSRLPEKLSRDQIFLISASTPFKMQMTCQRTLGDTCAIANALGDEVPIDIYVSLPNGLGETSGASVNHKPLLVSGIGTDHFRATQYVDRTPGILHFEVKKTDVEHMLNQQGVYKGNVTVIWDSEI</sequence>
<dbReference type="AlphaFoldDB" id="A0A266M074"/>
<proteinExistence type="predicted"/>
<name>A0A266M074_PSEFR</name>
<dbReference type="Proteomes" id="UP000216113">
    <property type="component" value="Unassembled WGS sequence"/>
</dbReference>
<organism evidence="1 2">
    <name type="scientific">Pseudomonas fragi</name>
    <dbReference type="NCBI Taxonomy" id="296"/>
    <lineage>
        <taxon>Bacteria</taxon>
        <taxon>Pseudomonadati</taxon>
        <taxon>Pseudomonadota</taxon>
        <taxon>Gammaproteobacteria</taxon>
        <taxon>Pseudomonadales</taxon>
        <taxon>Pseudomonadaceae</taxon>
        <taxon>Pseudomonas</taxon>
    </lineage>
</organism>
<accession>A0A266M074</accession>
<evidence type="ECO:0000313" key="2">
    <source>
        <dbReference type="Proteomes" id="UP000216113"/>
    </source>
</evidence>
<reference evidence="1 2" key="1">
    <citation type="submission" date="2017-08" db="EMBL/GenBank/DDBJ databases">
        <title>Genomic and metabolic characterisation of spoilage-associated Pseudomonas species.</title>
        <authorList>
            <person name="Stanborough T."/>
            <person name="Fegan N."/>
            <person name="Powell S.M."/>
            <person name="Singh T."/>
            <person name="Tamplin M.L."/>
            <person name="Chandry P.S."/>
        </authorList>
    </citation>
    <scope>NUCLEOTIDE SEQUENCE [LARGE SCALE GENOMIC DNA]</scope>
    <source>
        <strain evidence="1 2">F1820</strain>
    </source>
</reference>
<evidence type="ECO:0008006" key="3">
    <source>
        <dbReference type="Google" id="ProtNLM"/>
    </source>
</evidence>